<sequence length="91" mass="10843">MTIFTLKQQKANEIFEINDNGILVKTEKGTELVKIQWIKQAWENLVNDGVLYRDEHEKSTYRSSFILSLLSQFDFIEVIRKGRLRIKLKKR</sequence>
<proteinExistence type="predicted"/>
<accession>A0A0F9SFJ7</accession>
<dbReference type="AlphaFoldDB" id="A0A0F9SFJ7"/>
<reference evidence="1" key="1">
    <citation type="journal article" date="2015" name="Nature">
        <title>Complex archaea that bridge the gap between prokaryotes and eukaryotes.</title>
        <authorList>
            <person name="Spang A."/>
            <person name="Saw J.H."/>
            <person name="Jorgensen S.L."/>
            <person name="Zaremba-Niedzwiedzka K."/>
            <person name="Martijn J."/>
            <person name="Lind A.E."/>
            <person name="van Eijk R."/>
            <person name="Schleper C."/>
            <person name="Guy L."/>
            <person name="Ettema T.J."/>
        </authorList>
    </citation>
    <scope>NUCLEOTIDE SEQUENCE</scope>
</reference>
<comment type="caution">
    <text evidence="1">The sequence shown here is derived from an EMBL/GenBank/DDBJ whole genome shotgun (WGS) entry which is preliminary data.</text>
</comment>
<evidence type="ECO:0000313" key="1">
    <source>
        <dbReference type="EMBL" id="KKN61072.1"/>
    </source>
</evidence>
<gene>
    <name evidence="1" type="ORF">LCGC14_0525800</name>
</gene>
<organism evidence="1">
    <name type="scientific">marine sediment metagenome</name>
    <dbReference type="NCBI Taxonomy" id="412755"/>
    <lineage>
        <taxon>unclassified sequences</taxon>
        <taxon>metagenomes</taxon>
        <taxon>ecological metagenomes</taxon>
    </lineage>
</organism>
<name>A0A0F9SFJ7_9ZZZZ</name>
<protein>
    <submittedName>
        <fullName evidence="1">Uncharacterized protein</fullName>
    </submittedName>
</protein>
<dbReference type="EMBL" id="LAZR01000673">
    <property type="protein sequence ID" value="KKN61072.1"/>
    <property type="molecule type" value="Genomic_DNA"/>
</dbReference>